<dbReference type="PROSITE" id="PS51257">
    <property type="entry name" value="PROKAR_LIPOPROTEIN"/>
    <property type="match status" value="1"/>
</dbReference>
<keyword evidence="1" id="KW-0732">Signal</keyword>
<sequence length="194" mass="20315">MRMSQLFRTAGACALMAMTFAAGACGSDPKAPEVASAGGTPTAARTSGASDVVTAYVEGVRAYVACMRGEGVKVGDPDSKGKFEFEGDPKALKEDPTFIKAQKACGEKLPPVPDELRQLPPRTAEEIEAAREYAKCMRANGAPDFPDPLADGYFPAPMSSEDEIWDQNTAGAKRAIVKCAPIIGDKVDPGQGNG</sequence>
<dbReference type="Proteomes" id="UP001500655">
    <property type="component" value="Unassembled WGS sequence"/>
</dbReference>
<dbReference type="EMBL" id="BAAALS010000025">
    <property type="protein sequence ID" value="GAA1768473.1"/>
    <property type="molecule type" value="Genomic_DNA"/>
</dbReference>
<evidence type="ECO:0008006" key="4">
    <source>
        <dbReference type="Google" id="ProtNLM"/>
    </source>
</evidence>
<comment type="caution">
    <text evidence="2">The sequence shown here is derived from an EMBL/GenBank/DDBJ whole genome shotgun (WGS) entry which is preliminary data.</text>
</comment>
<evidence type="ECO:0000313" key="3">
    <source>
        <dbReference type="Proteomes" id="UP001500655"/>
    </source>
</evidence>
<organism evidence="2 3">
    <name type="scientific">Luedemannella helvata</name>
    <dbReference type="NCBI Taxonomy" id="349315"/>
    <lineage>
        <taxon>Bacteria</taxon>
        <taxon>Bacillati</taxon>
        <taxon>Actinomycetota</taxon>
        <taxon>Actinomycetes</taxon>
        <taxon>Micromonosporales</taxon>
        <taxon>Micromonosporaceae</taxon>
        <taxon>Luedemannella</taxon>
    </lineage>
</organism>
<evidence type="ECO:0000313" key="2">
    <source>
        <dbReference type="EMBL" id="GAA1768473.1"/>
    </source>
</evidence>
<feature type="signal peptide" evidence="1">
    <location>
        <begin position="1"/>
        <end position="24"/>
    </location>
</feature>
<keyword evidence="3" id="KW-1185">Reference proteome</keyword>
<proteinExistence type="predicted"/>
<name>A0ABP4X5I5_9ACTN</name>
<accession>A0ABP4X5I5</accession>
<feature type="chain" id="PRO_5046415932" description="Lipoprotein" evidence="1">
    <location>
        <begin position="25"/>
        <end position="194"/>
    </location>
</feature>
<gene>
    <name evidence="2" type="ORF">GCM10009681_44650</name>
</gene>
<evidence type="ECO:0000256" key="1">
    <source>
        <dbReference type="SAM" id="SignalP"/>
    </source>
</evidence>
<protein>
    <recommendedName>
        <fullName evidence="4">Lipoprotein</fullName>
    </recommendedName>
</protein>
<reference evidence="3" key="1">
    <citation type="journal article" date="2019" name="Int. J. Syst. Evol. Microbiol.">
        <title>The Global Catalogue of Microorganisms (GCM) 10K type strain sequencing project: providing services to taxonomists for standard genome sequencing and annotation.</title>
        <authorList>
            <consortium name="The Broad Institute Genomics Platform"/>
            <consortium name="The Broad Institute Genome Sequencing Center for Infectious Disease"/>
            <person name="Wu L."/>
            <person name="Ma J."/>
        </authorList>
    </citation>
    <scope>NUCLEOTIDE SEQUENCE [LARGE SCALE GENOMIC DNA]</scope>
    <source>
        <strain evidence="3">JCM 13249</strain>
    </source>
</reference>